<dbReference type="Proteomes" id="UP000245876">
    <property type="component" value="Unassembled WGS sequence"/>
</dbReference>
<organism evidence="1 2">
    <name type="scientific">Bifidobacterium callitrichidarum</name>
    <dbReference type="NCBI Taxonomy" id="2052941"/>
    <lineage>
        <taxon>Bacteria</taxon>
        <taxon>Bacillati</taxon>
        <taxon>Actinomycetota</taxon>
        <taxon>Actinomycetes</taxon>
        <taxon>Bifidobacteriales</taxon>
        <taxon>Bifidobacteriaceae</taxon>
        <taxon>Bifidobacterium</taxon>
    </lineage>
</organism>
<comment type="caution">
    <text evidence="1">The sequence shown here is derived from an EMBL/GenBank/DDBJ whole genome shotgun (WGS) entry which is preliminary data.</text>
</comment>
<keyword evidence="2" id="KW-1185">Reference proteome</keyword>
<evidence type="ECO:0000313" key="2">
    <source>
        <dbReference type="Proteomes" id="UP000245876"/>
    </source>
</evidence>
<reference evidence="1 2" key="1">
    <citation type="journal article" date="2018" name="Int. J. Syst. Evol. Microbiol.">
        <title>Bifidobacterium callitrichidarum sp. nov. from the faeces of the emperor tamarin (Saguinus imperator).</title>
        <authorList>
            <person name="Modesto M."/>
            <person name="Michelini S."/>
            <person name="Sansosti M.C."/>
            <person name="De Filippo C."/>
            <person name="Cavalieri D."/>
            <person name="Qvirist L."/>
            <person name="Andlid T."/>
            <person name="Spiezio C."/>
            <person name="Sandri C."/>
            <person name="Pascarelli S."/>
            <person name="Sgorbati B."/>
            <person name="Mattarelli P."/>
        </authorList>
    </citation>
    <scope>NUCLEOTIDE SEQUENCE [LARGE SCALE GENOMIC DNA]</scope>
    <source>
        <strain evidence="1 2">TRI 5</strain>
    </source>
</reference>
<name>A0A2U2NB42_9BIFI</name>
<gene>
    <name evidence="1" type="ORF">DF196_04075</name>
</gene>
<protein>
    <submittedName>
        <fullName evidence="1">Uncharacterized protein</fullName>
    </submittedName>
</protein>
<dbReference type="AlphaFoldDB" id="A0A2U2NB42"/>
<dbReference type="OrthoDB" id="3233413at2"/>
<dbReference type="RefSeq" id="WP_109056613.1">
    <property type="nucleotide sequence ID" value="NZ_QFFM01000006.1"/>
</dbReference>
<accession>A0A2U2NB42</accession>
<evidence type="ECO:0000313" key="1">
    <source>
        <dbReference type="EMBL" id="PWG66361.1"/>
    </source>
</evidence>
<sequence length="111" mass="12289">MNSYDNPFLNSQPIFIQDQPLPALDGSTASPAFSACRCLVLMQTDRDLISRQRAVTVASNDNAATAIARSKDIEWTGNAAEWFRSTLDRTAYAIKMLTDDVETTQRLAMEA</sequence>
<proteinExistence type="predicted"/>
<dbReference type="EMBL" id="QFFM01000006">
    <property type="protein sequence ID" value="PWG66361.1"/>
    <property type="molecule type" value="Genomic_DNA"/>
</dbReference>